<comment type="caution">
    <text evidence="2">The sequence shown here is derived from an EMBL/GenBank/DDBJ whole genome shotgun (WGS) entry which is preliminary data.</text>
</comment>
<evidence type="ECO:0000313" key="3">
    <source>
        <dbReference type="Proteomes" id="UP000178129"/>
    </source>
</evidence>
<organism evidence="2 3">
    <name type="scientific">Rhynchosporium graminicola</name>
    <dbReference type="NCBI Taxonomy" id="2792576"/>
    <lineage>
        <taxon>Eukaryota</taxon>
        <taxon>Fungi</taxon>
        <taxon>Dikarya</taxon>
        <taxon>Ascomycota</taxon>
        <taxon>Pezizomycotina</taxon>
        <taxon>Leotiomycetes</taxon>
        <taxon>Helotiales</taxon>
        <taxon>Ploettnerulaceae</taxon>
        <taxon>Rhynchosporium</taxon>
    </lineage>
</organism>
<dbReference type="InParanoid" id="A0A1E1JQC5"/>
<feature type="region of interest" description="Disordered" evidence="1">
    <location>
        <begin position="214"/>
        <end position="254"/>
    </location>
</feature>
<name>A0A1E1JQC5_9HELO</name>
<protein>
    <submittedName>
        <fullName evidence="2">Uncharacterized protein</fullName>
    </submittedName>
</protein>
<reference evidence="3" key="1">
    <citation type="submission" date="2016-03" db="EMBL/GenBank/DDBJ databases">
        <authorList>
            <person name="Ploux O."/>
        </authorList>
    </citation>
    <scope>NUCLEOTIDE SEQUENCE [LARGE SCALE GENOMIC DNA]</scope>
    <source>
        <strain evidence="3">UK7</strain>
    </source>
</reference>
<evidence type="ECO:0000313" key="2">
    <source>
        <dbReference type="EMBL" id="CZS87958.1"/>
    </source>
</evidence>
<feature type="compositionally biased region" description="Basic and acidic residues" evidence="1">
    <location>
        <begin position="229"/>
        <end position="239"/>
    </location>
</feature>
<evidence type="ECO:0000256" key="1">
    <source>
        <dbReference type="SAM" id="MobiDB-lite"/>
    </source>
</evidence>
<proteinExistence type="predicted"/>
<dbReference type="AlphaFoldDB" id="A0A1E1JQC5"/>
<dbReference type="Proteomes" id="UP000178129">
    <property type="component" value="Unassembled WGS sequence"/>
</dbReference>
<sequence length="301" mass="32549">MTSFSTANNEHLRTPDITPPYASPLLGTFQGSTYMTCNMELHLVFSVLTADITHSPSPVCRTIELASMIPVVNACQNQEVRGPILSFDSEWGPNVDRGLSSYAGGGGGGVAQGRGYSLNEREFHDDDDDAMLPSLALSLAGCAARREKKNIPRSLPTYEVYEINYSLIPGGPHLAQKRRQISVPNLLAQEENTKSLISTGLSGIYVSISSQAIPSQPISTPETSAPYSYKEKERKKERNPWNTPPEVQGRRSSSLPLPLTLPLPLPTDTLLQVAPVPVPVLVPESRLIVGALAYSVVQPAS</sequence>
<dbReference type="EMBL" id="FJUW01000001">
    <property type="protein sequence ID" value="CZS87958.1"/>
    <property type="molecule type" value="Genomic_DNA"/>
</dbReference>
<gene>
    <name evidence="2" type="ORF">RCO7_14077</name>
</gene>
<keyword evidence="3" id="KW-1185">Reference proteome</keyword>
<accession>A0A1E1JQC5</accession>